<protein>
    <recommendedName>
        <fullName evidence="4">CarboxypepD_reg-like domain-containing protein</fullName>
    </recommendedName>
</protein>
<dbReference type="RefSeq" id="WP_091149685.1">
    <property type="nucleotide sequence ID" value="NZ_FNAI01000005.1"/>
</dbReference>
<dbReference type="EMBL" id="FNAI01000005">
    <property type="protein sequence ID" value="SDE28306.1"/>
    <property type="molecule type" value="Genomic_DNA"/>
</dbReference>
<dbReference type="InterPro" id="IPR008969">
    <property type="entry name" value="CarboxyPept-like_regulatory"/>
</dbReference>
<evidence type="ECO:0008006" key="4">
    <source>
        <dbReference type="Google" id="ProtNLM"/>
    </source>
</evidence>
<dbReference type="AlphaFoldDB" id="A0A1G7BPA7"/>
<evidence type="ECO:0000313" key="2">
    <source>
        <dbReference type="EMBL" id="SDE28306.1"/>
    </source>
</evidence>
<evidence type="ECO:0000313" key="3">
    <source>
        <dbReference type="Proteomes" id="UP000199072"/>
    </source>
</evidence>
<keyword evidence="3" id="KW-1185">Reference proteome</keyword>
<dbReference type="OrthoDB" id="1118857at2"/>
<name>A0A1G7BPA7_9SPHI</name>
<reference evidence="2 3" key="1">
    <citation type="submission" date="2016-10" db="EMBL/GenBank/DDBJ databases">
        <authorList>
            <person name="de Groot N.N."/>
        </authorList>
    </citation>
    <scope>NUCLEOTIDE SEQUENCE [LARGE SCALE GENOMIC DNA]</scope>
    <source>
        <strain evidence="2 3">47C3B</strain>
    </source>
</reference>
<dbReference type="STRING" id="1391627.SAMN05216464_10590"/>
<feature type="chain" id="PRO_5011562985" description="CarboxypepD_reg-like domain-containing protein" evidence="1">
    <location>
        <begin position="21"/>
        <end position="236"/>
    </location>
</feature>
<organism evidence="2 3">
    <name type="scientific">Mucilaginibacter pineti</name>
    <dbReference type="NCBI Taxonomy" id="1391627"/>
    <lineage>
        <taxon>Bacteria</taxon>
        <taxon>Pseudomonadati</taxon>
        <taxon>Bacteroidota</taxon>
        <taxon>Sphingobacteriia</taxon>
        <taxon>Sphingobacteriales</taxon>
        <taxon>Sphingobacteriaceae</taxon>
        <taxon>Mucilaginibacter</taxon>
    </lineage>
</organism>
<dbReference type="Proteomes" id="UP000199072">
    <property type="component" value="Unassembled WGS sequence"/>
</dbReference>
<dbReference type="SUPFAM" id="SSF49464">
    <property type="entry name" value="Carboxypeptidase regulatory domain-like"/>
    <property type="match status" value="1"/>
</dbReference>
<dbReference type="PROSITE" id="PS51257">
    <property type="entry name" value="PROKAR_LIPOPROTEIN"/>
    <property type="match status" value="1"/>
</dbReference>
<gene>
    <name evidence="2" type="ORF">SAMN05216464_10590</name>
</gene>
<feature type="signal peptide" evidence="1">
    <location>
        <begin position="1"/>
        <end position="20"/>
    </location>
</feature>
<accession>A0A1G7BPA7</accession>
<proteinExistence type="predicted"/>
<evidence type="ECO:0000256" key="1">
    <source>
        <dbReference type="SAM" id="SignalP"/>
    </source>
</evidence>
<sequence>MLKLVFSLLLSCTIVTIACAQTTQSGTVYENKTRVALQNIMVENPANHKQVLTDNKGKFSIESKAGEVLIFTNALYKPDTLLLTDNRALEVFLMPVQNMLGEVKVVSTADVHKGSFLAPEYHNQTVAYHRDANGNLDGGLSLRLKYFKKDEKRKAKQAAFLKNQDQLDEIATVFNPTNIAKYLPLKGKDMDDFLILYTPSPKVYYDNGFNLEAYLNEKHKEFKTIPADKRNTKLKE</sequence>
<keyword evidence="1" id="KW-0732">Signal</keyword>